<reference evidence="2 3" key="1">
    <citation type="journal article" date="2013" name="BMC Genomics">
        <title>The miniature genome of a carnivorous plant Genlisea aurea contains a low number of genes and short non-coding sequences.</title>
        <authorList>
            <person name="Leushkin E.V."/>
            <person name="Sutormin R.A."/>
            <person name="Nabieva E.R."/>
            <person name="Penin A.A."/>
            <person name="Kondrashov A.S."/>
            <person name="Logacheva M.D."/>
        </authorList>
    </citation>
    <scope>NUCLEOTIDE SEQUENCE [LARGE SCALE GENOMIC DNA]</scope>
</reference>
<protein>
    <submittedName>
        <fullName evidence="2">Uncharacterized protein</fullName>
    </submittedName>
</protein>
<dbReference type="Proteomes" id="UP000015453">
    <property type="component" value="Unassembled WGS sequence"/>
</dbReference>
<keyword evidence="3" id="KW-1185">Reference proteome</keyword>
<proteinExistence type="predicted"/>
<evidence type="ECO:0000313" key="2">
    <source>
        <dbReference type="EMBL" id="EPS59768.1"/>
    </source>
</evidence>
<evidence type="ECO:0000313" key="3">
    <source>
        <dbReference type="Proteomes" id="UP000015453"/>
    </source>
</evidence>
<accession>S8DAP2</accession>
<gene>
    <name evidence="2" type="ORF">M569_15038</name>
</gene>
<sequence>MPQRAGAGSGCSSGFGTGDVRPNRGADLCDFIPAANFIVEFHRRISSACILRTLFLFGVSAAYAGLK</sequence>
<feature type="region of interest" description="Disordered" evidence="1">
    <location>
        <begin position="1"/>
        <end position="20"/>
    </location>
</feature>
<dbReference type="EMBL" id="AUSU01008092">
    <property type="protein sequence ID" value="EPS59768.1"/>
    <property type="molecule type" value="Genomic_DNA"/>
</dbReference>
<name>S8DAP2_9LAMI</name>
<feature type="compositionally biased region" description="Gly residues" evidence="1">
    <location>
        <begin position="7"/>
        <end position="17"/>
    </location>
</feature>
<organism evidence="2 3">
    <name type="scientific">Genlisea aurea</name>
    <dbReference type="NCBI Taxonomy" id="192259"/>
    <lineage>
        <taxon>Eukaryota</taxon>
        <taxon>Viridiplantae</taxon>
        <taxon>Streptophyta</taxon>
        <taxon>Embryophyta</taxon>
        <taxon>Tracheophyta</taxon>
        <taxon>Spermatophyta</taxon>
        <taxon>Magnoliopsida</taxon>
        <taxon>eudicotyledons</taxon>
        <taxon>Gunneridae</taxon>
        <taxon>Pentapetalae</taxon>
        <taxon>asterids</taxon>
        <taxon>lamiids</taxon>
        <taxon>Lamiales</taxon>
        <taxon>Lentibulariaceae</taxon>
        <taxon>Genlisea</taxon>
    </lineage>
</organism>
<dbReference type="AlphaFoldDB" id="S8DAP2"/>
<evidence type="ECO:0000256" key="1">
    <source>
        <dbReference type="SAM" id="MobiDB-lite"/>
    </source>
</evidence>
<comment type="caution">
    <text evidence="2">The sequence shown here is derived from an EMBL/GenBank/DDBJ whole genome shotgun (WGS) entry which is preliminary data.</text>
</comment>